<comment type="similarity">
    <text evidence="1">Belongs to the class-II fumarase/aspartase family. Fumarase subfamily.</text>
</comment>
<reference evidence="6 7" key="1">
    <citation type="submission" date="2024-11" db="EMBL/GenBank/DDBJ databases">
        <title>Adaptive evolution of stress response genes in parasites aligns with host niche diversity.</title>
        <authorList>
            <person name="Hahn C."/>
            <person name="Resl P."/>
        </authorList>
    </citation>
    <scope>NUCLEOTIDE SEQUENCE [LARGE SCALE GENOMIC DNA]</scope>
    <source>
        <strain evidence="6">EGGRZ-B1_66</strain>
        <tissue evidence="6">Body</tissue>
    </source>
</reference>
<dbReference type="InterPro" id="IPR024083">
    <property type="entry name" value="Fumarase/histidase_N"/>
</dbReference>
<evidence type="ECO:0000256" key="1">
    <source>
        <dbReference type="ARBA" id="ARBA00009084"/>
    </source>
</evidence>
<feature type="domain" description="Fumarase C C-terminal" evidence="5">
    <location>
        <begin position="433"/>
        <end position="485"/>
    </location>
</feature>
<proteinExistence type="inferred from homology"/>
<keyword evidence="7" id="KW-1185">Reference proteome</keyword>
<comment type="caution">
    <text evidence="6">The sequence shown here is derived from an EMBL/GenBank/DDBJ whole genome shotgun (WGS) entry which is preliminary data.</text>
</comment>
<dbReference type="PANTHER" id="PTHR11444:SF1">
    <property type="entry name" value="FUMARATE HYDRATASE, MITOCHONDRIAL"/>
    <property type="match status" value="1"/>
</dbReference>
<evidence type="ECO:0000259" key="5">
    <source>
        <dbReference type="Pfam" id="PF10415"/>
    </source>
</evidence>
<dbReference type="InterPro" id="IPR018951">
    <property type="entry name" value="Fumarase_C_C"/>
</dbReference>
<dbReference type="Pfam" id="PF10415">
    <property type="entry name" value="FumaraseC_C"/>
    <property type="match status" value="1"/>
</dbReference>
<organism evidence="6 7">
    <name type="scientific">Cichlidogyrus casuarinus</name>
    <dbReference type="NCBI Taxonomy" id="1844966"/>
    <lineage>
        <taxon>Eukaryota</taxon>
        <taxon>Metazoa</taxon>
        <taxon>Spiralia</taxon>
        <taxon>Lophotrochozoa</taxon>
        <taxon>Platyhelminthes</taxon>
        <taxon>Monogenea</taxon>
        <taxon>Monopisthocotylea</taxon>
        <taxon>Dactylogyridea</taxon>
        <taxon>Ancyrocephalidae</taxon>
        <taxon>Cichlidogyrus</taxon>
    </lineage>
</organism>
<dbReference type="FunFam" id="1.10.40.30:FF:000002">
    <property type="entry name" value="Fumarate hydratase class II"/>
    <property type="match status" value="1"/>
</dbReference>
<dbReference type="Gene3D" id="1.10.275.10">
    <property type="entry name" value="Fumarase/aspartase (N-terminal domain)"/>
    <property type="match status" value="1"/>
</dbReference>
<feature type="domain" description="Fumarate lyase N-terminal" evidence="4">
    <location>
        <begin position="11"/>
        <end position="256"/>
    </location>
</feature>
<dbReference type="SUPFAM" id="SSF48557">
    <property type="entry name" value="L-aspartase-like"/>
    <property type="match status" value="1"/>
</dbReference>
<dbReference type="PRINTS" id="PR00149">
    <property type="entry name" value="FUMRATELYASE"/>
</dbReference>
<dbReference type="InterPro" id="IPR008948">
    <property type="entry name" value="L-Aspartase-like"/>
</dbReference>
<dbReference type="InterPro" id="IPR005677">
    <property type="entry name" value="Fum_hydII"/>
</dbReference>
<dbReference type="CDD" id="cd01362">
    <property type="entry name" value="Fumarase_classII"/>
    <property type="match status" value="1"/>
</dbReference>
<dbReference type="PANTHER" id="PTHR11444">
    <property type="entry name" value="ASPARTATEAMMONIA/ARGININOSUCCINATE/ADENYLOSUCCINATE LYASE"/>
    <property type="match status" value="1"/>
</dbReference>
<evidence type="ECO:0000313" key="7">
    <source>
        <dbReference type="Proteomes" id="UP001626550"/>
    </source>
</evidence>
<dbReference type="GO" id="GO:0004333">
    <property type="term" value="F:fumarate hydratase activity"/>
    <property type="evidence" value="ECO:0007669"/>
    <property type="project" value="UniProtKB-EC"/>
</dbReference>
<keyword evidence="3" id="KW-0456">Lyase</keyword>
<dbReference type="PROSITE" id="PS00163">
    <property type="entry name" value="FUMARATE_LYASES"/>
    <property type="match status" value="1"/>
</dbReference>
<protein>
    <recommendedName>
        <fullName evidence="2">fumarate hydratase</fullName>
        <ecNumber evidence="2">4.2.1.2</ecNumber>
    </recommendedName>
</protein>
<dbReference type="Pfam" id="PF00206">
    <property type="entry name" value="Lyase_1"/>
    <property type="match status" value="2"/>
</dbReference>
<evidence type="ECO:0000259" key="4">
    <source>
        <dbReference type="Pfam" id="PF00206"/>
    </source>
</evidence>
<dbReference type="Proteomes" id="UP001626550">
    <property type="component" value="Unassembled WGS sequence"/>
</dbReference>
<dbReference type="AlphaFoldDB" id="A0ABD2QHQ5"/>
<dbReference type="Gene3D" id="1.20.200.10">
    <property type="entry name" value="Fumarase/aspartase (Central domain)"/>
    <property type="match status" value="1"/>
</dbReference>
<dbReference type="HAMAP" id="MF_00743">
    <property type="entry name" value="FumaraseC"/>
    <property type="match status" value="1"/>
</dbReference>
<dbReference type="FunFam" id="1.10.275.10:FF:000001">
    <property type="entry name" value="Fumarate hydratase, mitochondrial"/>
    <property type="match status" value="1"/>
</dbReference>
<dbReference type="InterPro" id="IPR022761">
    <property type="entry name" value="Fumarate_lyase_N"/>
</dbReference>
<dbReference type="EC" id="4.2.1.2" evidence="2"/>
<dbReference type="InterPro" id="IPR000362">
    <property type="entry name" value="Fumarate_lyase_fam"/>
</dbReference>
<evidence type="ECO:0000256" key="2">
    <source>
        <dbReference type="ARBA" id="ARBA00012921"/>
    </source>
</evidence>
<dbReference type="EMBL" id="JBJKFK010000173">
    <property type="protein sequence ID" value="KAL3319069.1"/>
    <property type="molecule type" value="Genomic_DNA"/>
</dbReference>
<sequence>MAFREDEDTLGTVKVPKDAHYGPQTQRSILNFDICRKTDLMPMEVIKSLVLLKLCASKINKSKGRLAQKEQEAIESACEEVLMNKHNHEFPLVIWQTGSGTQTNMNVNEVISSVANTKLGKDKGSKAPVHPNDHVNCGQSSNDIIPSAINVAVVISCIEYLLPKVTYLRDSLKKKQGEFENFVKIGRTHLQDAVPMTFGQELSGYIDQIDQNLDYIRGHLAHISRLALGGTAVGTGLNSFTGFDVEVCTELTELVLSRWRKGTAFFEAFNEQFLISCSNKLEFSPAINKFAALAGHDALLVFSGMLQSLATAFLKMASDFTLLASGPRCGFSEIILPANEPGSSIMPGKVNPTQCESMSMVAVQVMGNHQSVAIGASRGILELNVFKPLIASNLIHSIKLLADSAHSFAQHCVLDMQVNETKMREYTERSLMLVTALSPKIGYEKSAQLAKWAEANGKSLREAVAEFKFISLEQYDEIVNPKEMTLGGE</sequence>
<dbReference type="Gene3D" id="1.10.40.30">
    <property type="entry name" value="Fumarase/aspartase (C-terminal domain)"/>
    <property type="match status" value="1"/>
</dbReference>
<evidence type="ECO:0000256" key="3">
    <source>
        <dbReference type="ARBA" id="ARBA00023239"/>
    </source>
</evidence>
<accession>A0ABD2QHQ5</accession>
<feature type="domain" description="Fumarate lyase N-terminal" evidence="4">
    <location>
        <begin position="280"/>
        <end position="367"/>
    </location>
</feature>
<dbReference type="InterPro" id="IPR020557">
    <property type="entry name" value="Fumarate_lyase_CS"/>
</dbReference>
<evidence type="ECO:0000313" key="6">
    <source>
        <dbReference type="EMBL" id="KAL3319069.1"/>
    </source>
</evidence>
<gene>
    <name evidence="6" type="ORF">Ciccas_002266</name>
</gene>
<name>A0ABD2QHQ5_9PLAT</name>